<gene>
    <name evidence="1" type="ORF">EH230_13835</name>
</gene>
<keyword evidence="2" id="KW-1185">Reference proteome</keyword>
<protein>
    <submittedName>
        <fullName evidence="1">Uncharacterized protein</fullName>
    </submittedName>
</protein>
<dbReference type="RefSeq" id="WP_127823851.1">
    <property type="nucleotide sequence ID" value="NZ_RQSM01000004.1"/>
</dbReference>
<sequence length="515" mass="57737">MSRTRIVGGKITEIVGGEYNIHSKGPITLTSLEGSVNITAGKGITYGNPRTAPTISKITTECIVEFRTKQDGSYTGQFGFDWLRVDDNGLTTEAKYYDCLENGYEAPNGKAPHRDTNTEYESKDEAFKSLEKEYNKIPIDIIPKPATAPFTKDYFVPYLNLFPKPYSDATTVPVGMPKPPFEAELRTLVEVGGTDAPDQIRIVFDKRYFEINGLDGSDANPVLISDKALGAKREATADTIKIKCIEGFTTKQEIKVFVYPKGTLARPAAEQFFARKLAGKIIVLPNKNTTGQNAVKNIKEQKFVFVQVKTNLLGGLTNIKLGIFTDSEKKSFRNSLYQSLIFPKIEDKDTSGNILTFDLTTDIDYSRGGKFDLRGKFNEDYRVNSTDKVPHFFKDMRSKFLALPGNSKYNDYFTVFVIADDVYDNAAGQIQEIGIKNLVLFKGRNDLTLSHEGLHGLGLFHAHKDSVIINSNQKFAYKHAHTDSLHGTDNIMSYNGALRKTTWKWQWEIIKKNAK</sequence>
<accession>A0A437U889</accession>
<reference evidence="1" key="1">
    <citation type="submission" date="2018-12" db="EMBL/GenBank/DDBJ databases">
        <title>Draft genome sequence of Flaovobacterium columnare ARS1 isolated from channel catfish in Alabama.</title>
        <authorList>
            <person name="Cai W."/>
            <person name="Arias C."/>
        </authorList>
    </citation>
    <scope>NUCLEOTIDE SEQUENCE [LARGE SCALE GENOMIC DNA]</scope>
    <source>
        <strain evidence="1">ARS1</strain>
    </source>
</reference>
<evidence type="ECO:0000313" key="2">
    <source>
        <dbReference type="Proteomes" id="UP000288951"/>
    </source>
</evidence>
<comment type="caution">
    <text evidence="1">The sequence shown here is derived from an EMBL/GenBank/DDBJ whole genome shotgun (WGS) entry which is preliminary data.</text>
</comment>
<dbReference type="Proteomes" id="UP000288951">
    <property type="component" value="Unassembled WGS sequence"/>
</dbReference>
<dbReference type="EMBL" id="RQSM01000004">
    <property type="protein sequence ID" value="RVU89840.1"/>
    <property type="molecule type" value="Genomic_DNA"/>
</dbReference>
<name>A0A437U889_9FLAO</name>
<proteinExistence type="predicted"/>
<dbReference type="AlphaFoldDB" id="A0A437U889"/>
<organism evidence="1 2">
    <name type="scientific">Flavobacterium columnare</name>
    <dbReference type="NCBI Taxonomy" id="996"/>
    <lineage>
        <taxon>Bacteria</taxon>
        <taxon>Pseudomonadati</taxon>
        <taxon>Bacteroidota</taxon>
        <taxon>Flavobacteriia</taxon>
        <taxon>Flavobacteriales</taxon>
        <taxon>Flavobacteriaceae</taxon>
        <taxon>Flavobacterium</taxon>
    </lineage>
</organism>
<evidence type="ECO:0000313" key="1">
    <source>
        <dbReference type="EMBL" id="RVU89840.1"/>
    </source>
</evidence>
<dbReference type="OrthoDB" id="6717961at2"/>